<gene>
    <name evidence="3" type="ORF">CCAM_LOCUS38055</name>
</gene>
<dbReference type="OrthoDB" id="1882326at2759"/>
<evidence type="ECO:0000313" key="3">
    <source>
        <dbReference type="EMBL" id="VFQ96279.1"/>
    </source>
</evidence>
<dbReference type="InterPro" id="IPR000270">
    <property type="entry name" value="PB1_dom"/>
</dbReference>
<feature type="domain" description="PB1" evidence="2">
    <location>
        <begin position="40"/>
        <end position="126"/>
    </location>
</feature>
<feature type="region of interest" description="Disordered" evidence="1">
    <location>
        <begin position="234"/>
        <end position="309"/>
    </location>
</feature>
<protein>
    <recommendedName>
        <fullName evidence="2">PB1 domain-containing protein</fullName>
    </recommendedName>
</protein>
<dbReference type="EMBL" id="OOIL02005938">
    <property type="protein sequence ID" value="VFQ96279.1"/>
    <property type="molecule type" value="Genomic_DNA"/>
</dbReference>
<evidence type="ECO:0000259" key="2">
    <source>
        <dbReference type="SMART" id="SM00666"/>
    </source>
</evidence>
<dbReference type="Proteomes" id="UP000595140">
    <property type="component" value="Unassembled WGS sequence"/>
</dbReference>
<feature type="compositionally biased region" description="Basic residues" evidence="1">
    <location>
        <begin position="250"/>
        <end position="271"/>
    </location>
</feature>
<dbReference type="AlphaFoldDB" id="A0A484N612"/>
<reference evidence="3 4" key="1">
    <citation type="submission" date="2018-04" db="EMBL/GenBank/DDBJ databases">
        <authorList>
            <person name="Vogel A."/>
        </authorList>
    </citation>
    <scope>NUCLEOTIDE SEQUENCE [LARGE SCALE GENOMIC DNA]</scope>
</reference>
<sequence>MPTSCALREEIVSAPESAPGSPNNMIKFMCSHGGKILPRPSDGRLKYVGGETRVISVTRDIRFQELMKKLIYQIEGDMVLKYQLVPEDLDALVTVKSDEDLRYMIEECERLGPTRSARLRAFLFPLQPVVLEPPPPPLGLSAEAIEQRYVDAINGIVRPSHTYNHLLEGMKLPAAKPSLGLNRSVFSISSACSSPRSPDNDGVCVYNNDHLMPNGDFANGYNMHRVHSMPSFGSGLNGHYTPPLNESPQSHHHQQNQVHHHHHFHGYHHQSGRPMTDHYHGPKPNNRSGLVRSPGSPQHNNNNNYYYPTRESRGKMGSCNRCTMMPQFDDCGHCYEVLRRERAARSASPSPILLSPRYGHSGSGGGFRLWDGPMTSAETFN</sequence>
<organism evidence="3 4">
    <name type="scientific">Cuscuta campestris</name>
    <dbReference type="NCBI Taxonomy" id="132261"/>
    <lineage>
        <taxon>Eukaryota</taxon>
        <taxon>Viridiplantae</taxon>
        <taxon>Streptophyta</taxon>
        <taxon>Embryophyta</taxon>
        <taxon>Tracheophyta</taxon>
        <taxon>Spermatophyta</taxon>
        <taxon>Magnoliopsida</taxon>
        <taxon>eudicotyledons</taxon>
        <taxon>Gunneridae</taxon>
        <taxon>Pentapetalae</taxon>
        <taxon>asterids</taxon>
        <taxon>lamiids</taxon>
        <taxon>Solanales</taxon>
        <taxon>Convolvulaceae</taxon>
        <taxon>Cuscuteae</taxon>
        <taxon>Cuscuta</taxon>
        <taxon>Cuscuta subgen. Grammica</taxon>
        <taxon>Cuscuta sect. Cleistogrammica</taxon>
    </lineage>
</organism>
<dbReference type="InterPro" id="IPR053198">
    <property type="entry name" value="Gynoecium_Dev_Regulator"/>
</dbReference>
<dbReference type="Pfam" id="PF00564">
    <property type="entry name" value="PB1"/>
    <property type="match status" value="1"/>
</dbReference>
<dbReference type="SUPFAM" id="SSF54277">
    <property type="entry name" value="CAD &amp; PB1 domains"/>
    <property type="match status" value="1"/>
</dbReference>
<dbReference type="PANTHER" id="PTHR31066">
    <property type="entry name" value="OS05G0427100 PROTEIN-RELATED"/>
    <property type="match status" value="1"/>
</dbReference>
<name>A0A484N612_9ASTE</name>
<evidence type="ECO:0000256" key="1">
    <source>
        <dbReference type="SAM" id="MobiDB-lite"/>
    </source>
</evidence>
<keyword evidence="4" id="KW-1185">Reference proteome</keyword>
<dbReference type="CDD" id="cd06410">
    <property type="entry name" value="PB1_UP2"/>
    <property type="match status" value="1"/>
</dbReference>
<dbReference type="SMART" id="SM00666">
    <property type="entry name" value="PB1"/>
    <property type="match status" value="1"/>
</dbReference>
<dbReference type="Gene3D" id="3.10.20.90">
    <property type="entry name" value="Phosphatidylinositol 3-kinase Catalytic Subunit, Chain A, domain 1"/>
    <property type="match status" value="1"/>
</dbReference>
<proteinExistence type="predicted"/>
<dbReference type="PANTHER" id="PTHR31066:SF47">
    <property type="entry name" value="PB1 DOMAIN-CONTAINING PROTEIN"/>
    <property type="match status" value="1"/>
</dbReference>
<evidence type="ECO:0000313" key="4">
    <source>
        <dbReference type="Proteomes" id="UP000595140"/>
    </source>
</evidence>
<accession>A0A484N612</accession>